<keyword evidence="7" id="KW-0812">Transmembrane</keyword>
<sequence length="599" mass="65752">MQHKKCLSLYLCFLGTTFQLAGVKGTGNGDLRLMGGGSYYGRVEIYDDGEWGTVCDDSWDLADAEVVCRQLELGPAIRTYDRAYFGEGTGPIILDDVTCFGYESRLDECGNAVDGSVRLRDGTFPNEGRVEVYHNEAWGTVCDDGWDLDDASVVCQQLGYSSAIDAPGFAVFGEGSGNILLDNVNCFGYESSLLECPRSNDLYYHDCHHSEDAGVVCSSDFGLENQTTITPPYRTVRLAGSSSPKGGRVEIYKDNRWGTICDNYWDYDDALVVCRQLGFSSVATFSSGTIYGGVGPILRRIDCNGQENHWMDCYHQGWDTPLCYHYEDVSVVCADSVSDEYIREGSVRLMGSSFEYAGRVEIYHLGTWGTVCDDSWDHNDAIVVCKQLGYPGAINPVYHSTNYGEGEGPIFLDEVSCRGTEHYLANCNHNGWLNHNCHHSEDAGVRCNRPDEPRSGAVIFIIIVGVLIVMVVVITCCVVIVIKQSSARNRRLNSGVAAISGQNTITSVQRTSTGPQSMAYTSGAVPPSYNQVYWNPTFTHTPANADTSNAPRSFPQRTETDANSAVTSSYPLPSNPDFPDVIPPRVVHPLPPIAKPNKY</sequence>
<evidence type="ECO:0000256" key="5">
    <source>
        <dbReference type="PROSITE-ProRule" id="PRU00196"/>
    </source>
</evidence>
<dbReference type="OrthoDB" id="536948at2759"/>
<feature type="disulfide bond" evidence="5">
    <location>
        <begin position="417"/>
        <end position="427"/>
    </location>
</feature>
<dbReference type="Gene3D" id="3.10.250.10">
    <property type="entry name" value="SRCR-like domain"/>
    <property type="match status" value="4"/>
</dbReference>
<comment type="caution">
    <text evidence="10">The sequence shown here is derived from an EMBL/GenBank/DDBJ whole genome shotgun (WGS) entry which is preliminary data.</text>
</comment>
<keyword evidence="4" id="KW-0325">Glycoprotein</keyword>
<feature type="disulfide bond" evidence="5">
    <location>
        <begin position="303"/>
        <end position="313"/>
    </location>
</feature>
<feature type="domain" description="SRCR" evidence="9">
    <location>
        <begin position="347"/>
        <end position="448"/>
    </location>
</feature>
<dbReference type="PANTHER" id="PTHR48071:SF28">
    <property type="entry name" value="SRCR DOMAIN-CONTAINING PROTEIN"/>
    <property type="match status" value="1"/>
</dbReference>
<dbReference type="Proteomes" id="UP001152320">
    <property type="component" value="Chromosome 3"/>
</dbReference>
<feature type="domain" description="SRCR" evidence="9">
    <location>
        <begin position="31"/>
        <end position="109"/>
    </location>
</feature>
<feature type="region of interest" description="Disordered" evidence="6">
    <location>
        <begin position="540"/>
        <end position="577"/>
    </location>
</feature>
<keyword evidence="7" id="KW-0472">Membrane</keyword>
<reference evidence="10" key="1">
    <citation type="submission" date="2021-10" db="EMBL/GenBank/DDBJ databases">
        <title>Tropical sea cucumber genome reveals ecological adaptation and Cuvierian tubules defense mechanism.</title>
        <authorList>
            <person name="Chen T."/>
        </authorList>
    </citation>
    <scope>NUCLEOTIDE SEQUENCE</scope>
    <source>
        <strain evidence="10">Nanhai2018</strain>
        <tissue evidence="10">Muscle</tissue>
    </source>
</reference>
<evidence type="ECO:0000313" key="11">
    <source>
        <dbReference type="Proteomes" id="UP001152320"/>
    </source>
</evidence>
<evidence type="ECO:0000256" key="2">
    <source>
        <dbReference type="ARBA" id="ARBA00022737"/>
    </source>
</evidence>
<protein>
    <submittedName>
        <fullName evidence="10">Deleted in malignant brain tumors 1 protein</fullName>
    </submittedName>
</protein>
<evidence type="ECO:0000259" key="9">
    <source>
        <dbReference type="PROSITE" id="PS50287"/>
    </source>
</evidence>
<organism evidence="10 11">
    <name type="scientific">Holothuria leucospilota</name>
    <name type="common">Black long sea cucumber</name>
    <name type="synonym">Mertensiothuria leucospilota</name>
    <dbReference type="NCBI Taxonomy" id="206669"/>
    <lineage>
        <taxon>Eukaryota</taxon>
        <taxon>Metazoa</taxon>
        <taxon>Echinodermata</taxon>
        <taxon>Eleutherozoa</taxon>
        <taxon>Echinozoa</taxon>
        <taxon>Holothuroidea</taxon>
        <taxon>Aspidochirotacea</taxon>
        <taxon>Aspidochirotida</taxon>
        <taxon>Holothuriidae</taxon>
        <taxon>Holothuria</taxon>
    </lineage>
</organism>
<evidence type="ECO:0000313" key="10">
    <source>
        <dbReference type="EMBL" id="KAJ8045815.1"/>
    </source>
</evidence>
<evidence type="ECO:0000256" key="6">
    <source>
        <dbReference type="SAM" id="MobiDB-lite"/>
    </source>
</evidence>
<keyword evidence="7" id="KW-1133">Transmembrane helix</keyword>
<dbReference type="FunFam" id="3.10.250.10:FF:000009">
    <property type="entry name" value="WC1"/>
    <property type="match status" value="1"/>
</dbReference>
<name>A0A9Q1CJF7_HOLLE</name>
<dbReference type="InterPro" id="IPR001190">
    <property type="entry name" value="SRCR"/>
</dbReference>
<feature type="transmembrane region" description="Helical" evidence="7">
    <location>
        <begin position="457"/>
        <end position="482"/>
    </location>
</feature>
<gene>
    <name evidence="10" type="ORF">HOLleu_08909</name>
</gene>
<comment type="caution">
    <text evidence="5">Lacks conserved residue(s) required for the propagation of feature annotation.</text>
</comment>
<evidence type="ECO:0000256" key="7">
    <source>
        <dbReference type="SAM" id="Phobius"/>
    </source>
</evidence>
<dbReference type="PANTHER" id="PTHR48071">
    <property type="entry name" value="SRCR DOMAIN-CONTAINING PROTEIN"/>
    <property type="match status" value="1"/>
</dbReference>
<keyword evidence="3 5" id="KW-1015">Disulfide bond</keyword>
<dbReference type="PROSITE" id="PS50287">
    <property type="entry name" value="SRCR_2"/>
    <property type="match status" value="4"/>
</dbReference>
<keyword evidence="2" id="KW-0677">Repeat</keyword>
<feature type="domain" description="SRCR" evidence="9">
    <location>
        <begin position="236"/>
        <end position="334"/>
    </location>
</feature>
<dbReference type="EMBL" id="JAIZAY010000003">
    <property type="protein sequence ID" value="KAJ8045815.1"/>
    <property type="molecule type" value="Genomic_DNA"/>
</dbReference>
<keyword evidence="1 8" id="KW-0732">Signal</keyword>
<dbReference type="FunFam" id="3.10.250.10:FF:000006">
    <property type="entry name" value="neurotrypsin isoform X2"/>
    <property type="match status" value="1"/>
</dbReference>
<dbReference type="GO" id="GO:0016020">
    <property type="term" value="C:membrane"/>
    <property type="evidence" value="ECO:0007669"/>
    <property type="project" value="InterPro"/>
</dbReference>
<dbReference type="PROSITE" id="PS00420">
    <property type="entry name" value="SRCR_1"/>
    <property type="match status" value="1"/>
</dbReference>
<accession>A0A9Q1CJF7</accession>
<dbReference type="PRINTS" id="PR00258">
    <property type="entry name" value="SPERACTRCPTR"/>
</dbReference>
<evidence type="ECO:0000256" key="4">
    <source>
        <dbReference type="ARBA" id="ARBA00023180"/>
    </source>
</evidence>
<dbReference type="FunFam" id="3.10.250.10:FF:000001">
    <property type="entry name" value="Lysyl oxidase 4 isoform X1"/>
    <property type="match status" value="1"/>
</dbReference>
<dbReference type="SUPFAM" id="SSF56487">
    <property type="entry name" value="SRCR-like"/>
    <property type="match status" value="4"/>
</dbReference>
<feature type="chain" id="PRO_5040171935" evidence="8">
    <location>
        <begin position="26"/>
        <end position="599"/>
    </location>
</feature>
<feature type="domain" description="SRCR" evidence="9">
    <location>
        <begin position="117"/>
        <end position="218"/>
    </location>
</feature>
<evidence type="ECO:0000256" key="3">
    <source>
        <dbReference type="ARBA" id="ARBA00023157"/>
    </source>
</evidence>
<feature type="disulfide bond" evidence="5">
    <location>
        <begin position="186"/>
        <end position="196"/>
    </location>
</feature>
<dbReference type="AlphaFoldDB" id="A0A9Q1CJF7"/>
<evidence type="ECO:0000256" key="8">
    <source>
        <dbReference type="SAM" id="SignalP"/>
    </source>
</evidence>
<evidence type="ECO:0000256" key="1">
    <source>
        <dbReference type="ARBA" id="ARBA00022729"/>
    </source>
</evidence>
<dbReference type="Pfam" id="PF00530">
    <property type="entry name" value="SRCR"/>
    <property type="match status" value="4"/>
</dbReference>
<feature type="compositionally biased region" description="Polar residues" evidence="6">
    <location>
        <begin position="540"/>
        <end position="572"/>
    </location>
</feature>
<feature type="signal peptide" evidence="8">
    <location>
        <begin position="1"/>
        <end position="25"/>
    </location>
</feature>
<dbReference type="SMART" id="SM00202">
    <property type="entry name" value="SR"/>
    <property type="match status" value="4"/>
</dbReference>
<dbReference type="FunFam" id="3.10.250.10:FF:000011">
    <property type="entry name" value="Scavenger receptor class A member 5"/>
    <property type="match status" value="1"/>
</dbReference>
<keyword evidence="11" id="KW-1185">Reference proteome</keyword>
<proteinExistence type="predicted"/>
<dbReference type="InterPro" id="IPR036772">
    <property type="entry name" value="SRCR-like_dom_sf"/>
</dbReference>
<feature type="disulfide bond" evidence="5">
    <location>
        <begin position="99"/>
        <end position="109"/>
    </location>
</feature>